<gene>
    <name evidence="1" type="ORF">AAG747_08350</name>
</gene>
<dbReference type="Proteomes" id="UP001403385">
    <property type="component" value="Unassembled WGS sequence"/>
</dbReference>
<dbReference type="RefSeq" id="WP_346820698.1">
    <property type="nucleotide sequence ID" value="NZ_JBDKWZ010000004.1"/>
</dbReference>
<sequence length="138" mass="16118">MAKYNSQLIQALRHTSSRLSSGAKYEWGHMGRCNCGHLVQTVTKMNDREIVQVVNHRMDEWSEHAKAYCAHTGHEASLIFDTMEQMGFSYEDMVHLEYLSDPKVLNRLGHNTYLQHNQVEHVILYMQEMASMLEEEIF</sequence>
<comment type="caution">
    <text evidence="1">The sequence shown here is derived from an EMBL/GenBank/DDBJ whole genome shotgun (WGS) entry which is preliminary data.</text>
</comment>
<name>A0AAW9SAI2_9BACT</name>
<organism evidence="1 2">
    <name type="scientific">Rapidithrix thailandica</name>
    <dbReference type="NCBI Taxonomy" id="413964"/>
    <lineage>
        <taxon>Bacteria</taxon>
        <taxon>Pseudomonadati</taxon>
        <taxon>Bacteroidota</taxon>
        <taxon>Cytophagia</taxon>
        <taxon>Cytophagales</taxon>
        <taxon>Flammeovirgaceae</taxon>
        <taxon>Rapidithrix</taxon>
    </lineage>
</organism>
<proteinExistence type="predicted"/>
<evidence type="ECO:0000313" key="1">
    <source>
        <dbReference type="EMBL" id="MEN7547916.1"/>
    </source>
</evidence>
<dbReference type="AlphaFoldDB" id="A0AAW9SAI2"/>
<reference evidence="1 2" key="1">
    <citation type="submission" date="2024-04" db="EMBL/GenBank/DDBJ databases">
        <title>Novel genus in family Flammeovirgaceae.</title>
        <authorList>
            <person name="Nguyen T.H."/>
            <person name="Vuong T.Q."/>
            <person name="Le H."/>
            <person name="Kim S.-G."/>
        </authorList>
    </citation>
    <scope>NUCLEOTIDE SEQUENCE [LARGE SCALE GENOMIC DNA]</scope>
    <source>
        <strain evidence="1 2">JCM 23209</strain>
    </source>
</reference>
<evidence type="ECO:0000313" key="2">
    <source>
        <dbReference type="Proteomes" id="UP001403385"/>
    </source>
</evidence>
<dbReference type="EMBL" id="JBDKWZ010000004">
    <property type="protein sequence ID" value="MEN7547916.1"/>
    <property type="molecule type" value="Genomic_DNA"/>
</dbReference>
<accession>A0AAW9SAI2</accession>
<keyword evidence="2" id="KW-1185">Reference proteome</keyword>
<protein>
    <submittedName>
        <fullName evidence="1">Uncharacterized protein</fullName>
    </submittedName>
</protein>